<evidence type="ECO:0000256" key="2">
    <source>
        <dbReference type="ARBA" id="ARBA00022475"/>
    </source>
</evidence>
<dbReference type="RefSeq" id="WP_091149146.1">
    <property type="nucleotide sequence ID" value="NZ_FNAI01000004.1"/>
</dbReference>
<feature type="transmembrane region" description="Helical" evidence="6">
    <location>
        <begin position="675"/>
        <end position="698"/>
    </location>
</feature>
<keyword evidence="9" id="KW-0449">Lipoprotein</keyword>
<dbReference type="PANTHER" id="PTHR30572">
    <property type="entry name" value="MEMBRANE COMPONENT OF TRANSPORTER-RELATED"/>
    <property type="match status" value="1"/>
</dbReference>
<dbReference type="OrthoDB" id="1451596at2"/>
<feature type="transmembrane region" description="Helical" evidence="6">
    <location>
        <begin position="289"/>
        <end position="311"/>
    </location>
</feature>
<evidence type="ECO:0000313" key="10">
    <source>
        <dbReference type="Proteomes" id="UP000199072"/>
    </source>
</evidence>
<keyword evidence="2" id="KW-1003">Cell membrane</keyword>
<dbReference type="Pfam" id="PF12704">
    <property type="entry name" value="MacB_PCD"/>
    <property type="match status" value="2"/>
</dbReference>
<feature type="domain" description="MacB-like periplasmic core" evidence="8">
    <location>
        <begin position="439"/>
        <end position="616"/>
    </location>
</feature>
<gene>
    <name evidence="9" type="ORF">SAMN05216464_104141</name>
</gene>
<evidence type="ECO:0000313" key="9">
    <source>
        <dbReference type="EMBL" id="SDE15127.1"/>
    </source>
</evidence>
<reference evidence="9 10" key="1">
    <citation type="submission" date="2016-10" db="EMBL/GenBank/DDBJ databases">
        <authorList>
            <person name="de Groot N.N."/>
        </authorList>
    </citation>
    <scope>NUCLEOTIDE SEQUENCE [LARGE SCALE GENOMIC DNA]</scope>
    <source>
        <strain evidence="9 10">47C3B</strain>
    </source>
</reference>
<protein>
    <submittedName>
        <fullName evidence="9">ABC-type transport system, involved in lipoprotein release, permease component</fullName>
    </submittedName>
</protein>
<dbReference type="AlphaFoldDB" id="A0A1G7AKX5"/>
<evidence type="ECO:0000259" key="7">
    <source>
        <dbReference type="Pfam" id="PF02687"/>
    </source>
</evidence>
<accession>A0A1G7AKX5</accession>
<dbReference type="STRING" id="1391627.SAMN05216464_104141"/>
<name>A0A1G7AKX5_9SPHI</name>
<feature type="transmembrane region" description="Helical" evidence="6">
    <location>
        <begin position="21"/>
        <end position="42"/>
    </location>
</feature>
<comment type="subcellular location">
    <subcellularLocation>
        <location evidence="1">Cell membrane</location>
        <topology evidence="1">Multi-pass membrane protein</topology>
    </subcellularLocation>
</comment>
<evidence type="ECO:0000256" key="4">
    <source>
        <dbReference type="ARBA" id="ARBA00022989"/>
    </source>
</evidence>
<evidence type="ECO:0000256" key="5">
    <source>
        <dbReference type="ARBA" id="ARBA00023136"/>
    </source>
</evidence>
<feature type="transmembrane region" description="Helical" evidence="6">
    <location>
        <begin position="719"/>
        <end position="739"/>
    </location>
</feature>
<feature type="transmembrane region" description="Helical" evidence="6">
    <location>
        <begin position="382"/>
        <end position="406"/>
    </location>
</feature>
<evidence type="ECO:0000256" key="3">
    <source>
        <dbReference type="ARBA" id="ARBA00022692"/>
    </source>
</evidence>
<feature type="transmembrane region" description="Helical" evidence="6">
    <location>
        <begin position="340"/>
        <end position="362"/>
    </location>
</feature>
<dbReference type="InterPro" id="IPR050250">
    <property type="entry name" value="Macrolide_Exporter_MacB"/>
</dbReference>
<feature type="transmembrane region" description="Helical" evidence="6">
    <location>
        <begin position="431"/>
        <end position="451"/>
    </location>
</feature>
<feature type="transmembrane region" description="Helical" evidence="6">
    <location>
        <begin position="759"/>
        <end position="779"/>
    </location>
</feature>
<keyword evidence="10" id="KW-1185">Reference proteome</keyword>
<dbReference type="EMBL" id="FNAI01000004">
    <property type="protein sequence ID" value="SDE15127.1"/>
    <property type="molecule type" value="Genomic_DNA"/>
</dbReference>
<keyword evidence="5 6" id="KW-0472">Membrane</keyword>
<feature type="domain" description="ABC3 transporter permease C-terminal" evidence="7">
    <location>
        <begin position="678"/>
        <end position="791"/>
    </location>
</feature>
<evidence type="ECO:0000256" key="6">
    <source>
        <dbReference type="SAM" id="Phobius"/>
    </source>
</evidence>
<keyword evidence="3 6" id="KW-0812">Transmembrane</keyword>
<feature type="domain" description="MacB-like periplasmic core" evidence="8">
    <location>
        <begin position="20"/>
        <end position="242"/>
    </location>
</feature>
<organism evidence="9 10">
    <name type="scientific">Mucilaginibacter pineti</name>
    <dbReference type="NCBI Taxonomy" id="1391627"/>
    <lineage>
        <taxon>Bacteria</taxon>
        <taxon>Pseudomonadati</taxon>
        <taxon>Bacteroidota</taxon>
        <taxon>Sphingobacteriia</taxon>
        <taxon>Sphingobacteriales</taxon>
        <taxon>Sphingobacteriaceae</taxon>
        <taxon>Mucilaginibacter</taxon>
    </lineage>
</organism>
<evidence type="ECO:0000256" key="1">
    <source>
        <dbReference type="ARBA" id="ARBA00004651"/>
    </source>
</evidence>
<dbReference type="InterPro" id="IPR003838">
    <property type="entry name" value="ABC3_permease_C"/>
</dbReference>
<keyword evidence="4 6" id="KW-1133">Transmembrane helix</keyword>
<dbReference type="GO" id="GO:0005886">
    <property type="term" value="C:plasma membrane"/>
    <property type="evidence" value="ECO:0007669"/>
    <property type="project" value="UniProtKB-SubCell"/>
</dbReference>
<evidence type="ECO:0000259" key="8">
    <source>
        <dbReference type="Pfam" id="PF12704"/>
    </source>
</evidence>
<sequence length="798" mass="89457">MIKNYLKIAWRNMVKSKAHSFINIAGLSVGMAVAMLIGLWVYDELSFDRYFSNHERIVQVMQHQTFNGTVLTQTADPIPLGLKLRESYMSDFKYVVLSTWTTENIISYGDKKFTQRGNFTQPEAPDMLTLKMLSGTRSGLKDPSSIMLSATLAKTLFGTADPINKVLKINSKFSVKVTGVFEDMPTNSSFREVTFLAPWDLYVSSEPWVQRASTRWGNNSWQIFAQLAPNADIDKVSAKIKNVKLENIAAQGDKVGAEFKPQVFLYPMNKWHLYSEFKNGIVTGGPIQFVWMFGIIGVFVLLLACINFMNLSTARSEKRAKEVGIRKAVGSIRSQLITQFFMESLLVVAFAYVFSIVLVELALPWFNNVADKKLSVLWFNPWFWITTLSFSILSGLVAGSYPALYLSSFNPVKVLKGTFKVGRFAAIPRKVLVVMQFTVSVTLIIGTVVVFRQIQFAKNRPVGYSRDGLLYVVSKTEDIHNHFNAVRDELLKSDAIVQMAESESPVTQVWSNSSGFEWRGKPVGMQDDFATIGVSYDFGKTVGWQFKDGRDFSKALATDSTSIVINEAAAKFMNLKNPVGEILKSDGHNVTVVGVIKDMLMSSPYEPVKQTIFYISRDAASVASLRINPNMSTHNALDKIQKVFEKYAPSAPFDYKFADDEYAKKFDQETRVGKLASVFAMLAIFISCLGLFGMATFMAEQRTKEIGVRKVLGASVFNLWRLLSADFVVLIIISLVIASPTAYYFMSGWLKGYQYHSEISWWIFALTSLAAITITLLTVSYQSIKAALMNPVKSLKTE</sequence>
<dbReference type="Proteomes" id="UP000199072">
    <property type="component" value="Unassembled WGS sequence"/>
</dbReference>
<dbReference type="GO" id="GO:0022857">
    <property type="term" value="F:transmembrane transporter activity"/>
    <property type="evidence" value="ECO:0007669"/>
    <property type="project" value="TreeGrafter"/>
</dbReference>
<dbReference type="PANTHER" id="PTHR30572:SF18">
    <property type="entry name" value="ABC-TYPE MACROLIDE FAMILY EXPORT SYSTEM PERMEASE COMPONENT 2"/>
    <property type="match status" value="1"/>
</dbReference>
<dbReference type="Pfam" id="PF02687">
    <property type="entry name" value="FtsX"/>
    <property type="match status" value="2"/>
</dbReference>
<dbReference type="InterPro" id="IPR025857">
    <property type="entry name" value="MacB_PCD"/>
</dbReference>
<proteinExistence type="predicted"/>
<feature type="domain" description="ABC3 transporter permease C-terminal" evidence="7">
    <location>
        <begin position="295"/>
        <end position="411"/>
    </location>
</feature>